<dbReference type="SUPFAM" id="SSF88659">
    <property type="entry name" value="Sigma3 and sigma4 domains of RNA polymerase sigma factors"/>
    <property type="match status" value="1"/>
</dbReference>
<dbReference type="EMBL" id="BK015593">
    <property type="protein sequence ID" value="DAE14798.1"/>
    <property type="molecule type" value="Genomic_DNA"/>
</dbReference>
<protein>
    <recommendedName>
        <fullName evidence="2">DUF1492 domain-containing protein</fullName>
    </recommendedName>
</protein>
<dbReference type="InterPro" id="IPR010861">
    <property type="entry name" value="DUF1492"/>
</dbReference>
<dbReference type="InterPro" id="IPR013324">
    <property type="entry name" value="RNA_pol_sigma_r3/r4-like"/>
</dbReference>
<evidence type="ECO:0000313" key="1">
    <source>
        <dbReference type="EMBL" id="DAE14798.1"/>
    </source>
</evidence>
<evidence type="ECO:0008006" key="2">
    <source>
        <dbReference type="Google" id="ProtNLM"/>
    </source>
</evidence>
<name>A0A8S5Q631_9CAUD</name>
<proteinExistence type="predicted"/>
<dbReference type="Gene3D" id="1.20.140.160">
    <property type="match status" value="1"/>
</dbReference>
<accession>A0A8S5Q631</accession>
<sequence length="143" mass="16671">MNRKQQEAKKYLSQAFGLNQRIESKLNQIEELHNLAAKVTAAYSDMPKNPNRDGSRMEDTVCRIIDLESEINQDMLQLVELKKGIVRRIKAVENAELQVVLELRYLSYMRWEEIAIELGYGIDNVFRLHRKALAEIKIPETIQ</sequence>
<dbReference type="Pfam" id="PF07374">
    <property type="entry name" value="DUF1492"/>
    <property type="match status" value="1"/>
</dbReference>
<organism evidence="1">
    <name type="scientific">Siphoviridae sp. ctTBd21</name>
    <dbReference type="NCBI Taxonomy" id="2825516"/>
    <lineage>
        <taxon>Viruses</taxon>
        <taxon>Duplodnaviria</taxon>
        <taxon>Heunggongvirae</taxon>
        <taxon>Uroviricota</taxon>
        <taxon>Caudoviricetes</taxon>
    </lineage>
</organism>
<reference evidence="1" key="1">
    <citation type="journal article" date="2021" name="Proc. Natl. Acad. Sci. U.S.A.">
        <title>A Catalog of Tens of Thousands of Viruses from Human Metagenomes Reveals Hidden Associations with Chronic Diseases.</title>
        <authorList>
            <person name="Tisza M.J."/>
            <person name="Buck C.B."/>
        </authorList>
    </citation>
    <scope>NUCLEOTIDE SEQUENCE</scope>
    <source>
        <strain evidence="1">CtTBd21</strain>
    </source>
</reference>